<gene>
    <name evidence="11" type="ORF">ENV67_03615</name>
</gene>
<evidence type="ECO:0000256" key="8">
    <source>
        <dbReference type="ARBA" id="ARBA00023136"/>
    </source>
</evidence>
<comment type="subcellular location">
    <subcellularLocation>
        <location evidence="1 9">Cell membrane</location>
        <topology evidence="1 9">Peripheral membrane protein</topology>
    </subcellularLocation>
</comment>
<dbReference type="GO" id="GO:0005524">
    <property type="term" value="F:ATP binding"/>
    <property type="evidence" value="ECO:0007669"/>
    <property type="project" value="UniProtKB-UniRule"/>
</dbReference>
<dbReference type="SUPFAM" id="SSF52540">
    <property type="entry name" value="P-loop containing nucleoside triphosphate hydrolases"/>
    <property type="match status" value="1"/>
</dbReference>
<keyword evidence="5 9" id="KW-0547">Nucleotide-binding</keyword>
<dbReference type="InterPro" id="IPR027417">
    <property type="entry name" value="P-loop_NTPase"/>
</dbReference>
<dbReference type="PANTHER" id="PTHR43553:SF24">
    <property type="entry name" value="ENERGY-COUPLING FACTOR TRANSPORTER ATP-BINDING PROTEIN ECFA1"/>
    <property type="match status" value="1"/>
</dbReference>
<keyword evidence="8 9" id="KW-0472">Membrane</keyword>
<keyword evidence="6 9" id="KW-0067">ATP-binding</keyword>
<dbReference type="AlphaFoldDB" id="A0A7C4UA20"/>
<dbReference type="PANTHER" id="PTHR43553">
    <property type="entry name" value="HEAVY METAL TRANSPORTER"/>
    <property type="match status" value="1"/>
</dbReference>
<dbReference type="SMART" id="SM00382">
    <property type="entry name" value="AAA"/>
    <property type="match status" value="1"/>
</dbReference>
<dbReference type="Pfam" id="PF00005">
    <property type="entry name" value="ABC_tran"/>
    <property type="match status" value="1"/>
</dbReference>
<dbReference type="EMBL" id="DTHG01000042">
    <property type="protein sequence ID" value="HGW91611.1"/>
    <property type="molecule type" value="Genomic_DNA"/>
</dbReference>
<dbReference type="PROSITE" id="PS00211">
    <property type="entry name" value="ABC_TRANSPORTER_1"/>
    <property type="match status" value="1"/>
</dbReference>
<evidence type="ECO:0000256" key="2">
    <source>
        <dbReference type="ARBA" id="ARBA00005417"/>
    </source>
</evidence>
<dbReference type="CDD" id="cd03225">
    <property type="entry name" value="ABC_cobalt_CbiO_domain1"/>
    <property type="match status" value="1"/>
</dbReference>
<dbReference type="GO" id="GO:0006824">
    <property type="term" value="P:cobalt ion transport"/>
    <property type="evidence" value="ECO:0007669"/>
    <property type="project" value="InterPro"/>
</dbReference>
<dbReference type="GO" id="GO:0043190">
    <property type="term" value="C:ATP-binding cassette (ABC) transporter complex"/>
    <property type="evidence" value="ECO:0007669"/>
    <property type="project" value="TreeGrafter"/>
</dbReference>
<evidence type="ECO:0000256" key="4">
    <source>
        <dbReference type="ARBA" id="ARBA00022475"/>
    </source>
</evidence>
<dbReference type="InterPro" id="IPR003593">
    <property type="entry name" value="AAA+_ATPase"/>
</dbReference>
<dbReference type="InterPro" id="IPR005876">
    <property type="entry name" value="Co_trans_ATP-bd"/>
</dbReference>
<proteinExistence type="inferred from homology"/>
<dbReference type="GO" id="GO:0016887">
    <property type="term" value="F:ATP hydrolysis activity"/>
    <property type="evidence" value="ECO:0007669"/>
    <property type="project" value="InterPro"/>
</dbReference>
<comment type="function">
    <text evidence="9">Part of an ABC transporter complex. Responsible for energy coupling to the transport system.</text>
</comment>
<reference evidence="11" key="1">
    <citation type="journal article" date="2020" name="mSystems">
        <title>Genome- and Community-Level Interaction Insights into Carbon Utilization and Element Cycling Functions of Hydrothermarchaeota in Hydrothermal Sediment.</title>
        <authorList>
            <person name="Zhou Z."/>
            <person name="Liu Y."/>
            <person name="Xu W."/>
            <person name="Pan J."/>
            <person name="Luo Z.H."/>
            <person name="Li M."/>
        </authorList>
    </citation>
    <scope>NUCLEOTIDE SEQUENCE [LARGE SCALE GENOMIC DNA]</scope>
    <source>
        <strain evidence="11">SpSt-780</strain>
    </source>
</reference>
<evidence type="ECO:0000256" key="5">
    <source>
        <dbReference type="ARBA" id="ARBA00022741"/>
    </source>
</evidence>
<dbReference type="InterPro" id="IPR003439">
    <property type="entry name" value="ABC_transporter-like_ATP-bd"/>
</dbReference>
<dbReference type="InterPro" id="IPR017871">
    <property type="entry name" value="ABC_transporter-like_CS"/>
</dbReference>
<organism evidence="11">
    <name type="scientific">candidate division WOR-3 bacterium</name>
    <dbReference type="NCBI Taxonomy" id="2052148"/>
    <lineage>
        <taxon>Bacteria</taxon>
        <taxon>Bacteria division WOR-3</taxon>
    </lineage>
</organism>
<evidence type="ECO:0000256" key="7">
    <source>
        <dbReference type="ARBA" id="ARBA00022967"/>
    </source>
</evidence>
<evidence type="ECO:0000256" key="6">
    <source>
        <dbReference type="ARBA" id="ARBA00022840"/>
    </source>
</evidence>
<name>A0A7C4UA20_UNCW3</name>
<dbReference type="GO" id="GO:0042626">
    <property type="term" value="F:ATPase-coupled transmembrane transporter activity"/>
    <property type="evidence" value="ECO:0007669"/>
    <property type="project" value="TreeGrafter"/>
</dbReference>
<sequence length="220" mass="24755">MENKIAIEIKNLHFSYPDGNCVLRGINLKIYEKEKVGIVGENGAGKTTLLLHLNGILKGEGEIKIFGKNIEKKNLREIRKIVGIVFQNPDDQLFTTNVFDDVAFGPLNLGLTKDEVKKRVKEALSIVELEGFEHRSPWHLSLGEKKRAAIATILSMEPEIIAMDEPTANLSPKIRRKLIDLLKKLNKTIVIASHDIEMVKEVCTRILYIENGLISDDAIF</sequence>
<dbReference type="NCBIfam" id="TIGR01166">
    <property type="entry name" value="cbiO"/>
    <property type="match status" value="1"/>
</dbReference>
<dbReference type="InterPro" id="IPR015856">
    <property type="entry name" value="ABC_transpr_CbiO/EcfA_su"/>
</dbReference>
<keyword evidence="3 9" id="KW-0813">Transport</keyword>
<evidence type="ECO:0000313" key="11">
    <source>
        <dbReference type="EMBL" id="HGW91611.1"/>
    </source>
</evidence>
<comment type="similarity">
    <text evidence="2 9">Belongs to the ABC transporter superfamily.</text>
</comment>
<evidence type="ECO:0000256" key="3">
    <source>
        <dbReference type="ARBA" id="ARBA00022448"/>
    </source>
</evidence>
<evidence type="ECO:0000256" key="1">
    <source>
        <dbReference type="ARBA" id="ARBA00004202"/>
    </source>
</evidence>
<evidence type="ECO:0000256" key="9">
    <source>
        <dbReference type="RuleBase" id="RU364103"/>
    </source>
</evidence>
<feature type="domain" description="ABC transporter" evidence="10">
    <location>
        <begin position="7"/>
        <end position="219"/>
    </location>
</feature>
<dbReference type="FunFam" id="3.40.50.300:FF:000224">
    <property type="entry name" value="Energy-coupling factor transporter ATP-binding protein EcfA"/>
    <property type="match status" value="1"/>
</dbReference>
<protein>
    <recommendedName>
        <fullName evidence="9">ABC transporter ATP-binding protein</fullName>
    </recommendedName>
</protein>
<accession>A0A7C4UA20</accession>
<dbReference type="PROSITE" id="PS50893">
    <property type="entry name" value="ABC_TRANSPORTER_2"/>
    <property type="match status" value="1"/>
</dbReference>
<keyword evidence="4 9" id="KW-1003">Cell membrane</keyword>
<keyword evidence="7" id="KW-1278">Translocase</keyword>
<dbReference type="Gene3D" id="3.40.50.300">
    <property type="entry name" value="P-loop containing nucleotide triphosphate hydrolases"/>
    <property type="match status" value="1"/>
</dbReference>
<evidence type="ECO:0000259" key="10">
    <source>
        <dbReference type="PROSITE" id="PS50893"/>
    </source>
</evidence>
<comment type="caution">
    <text evidence="11">The sequence shown here is derived from an EMBL/GenBank/DDBJ whole genome shotgun (WGS) entry which is preliminary data.</text>
</comment>
<dbReference type="InterPro" id="IPR050095">
    <property type="entry name" value="ECF_ABC_transporter_ATP-bd"/>
</dbReference>